<evidence type="ECO:0000256" key="2">
    <source>
        <dbReference type="ARBA" id="ARBA00024341"/>
    </source>
</evidence>
<dbReference type="Gene3D" id="1.20.5.190">
    <property type="match status" value="1"/>
</dbReference>
<dbReference type="Pfam" id="PF13178">
    <property type="entry name" value="DUF4005"/>
    <property type="match status" value="1"/>
</dbReference>
<feature type="compositionally biased region" description="Polar residues" evidence="4">
    <location>
        <begin position="516"/>
        <end position="531"/>
    </location>
</feature>
<dbReference type="InterPro" id="IPR000048">
    <property type="entry name" value="IQ_motif_EF-hand-BS"/>
</dbReference>
<dbReference type="EMBL" id="CM007383">
    <property type="protein sequence ID" value="ONK76574.1"/>
    <property type="molecule type" value="Genomic_DNA"/>
</dbReference>
<dbReference type="OrthoDB" id="1905649at2759"/>
<feature type="compositionally biased region" description="Polar residues" evidence="4">
    <location>
        <begin position="19"/>
        <end position="31"/>
    </location>
</feature>
<name>A0A5P1FEV6_ASPOF</name>
<feature type="compositionally biased region" description="Polar residues" evidence="4">
    <location>
        <begin position="471"/>
        <end position="486"/>
    </location>
</feature>
<evidence type="ECO:0000256" key="3">
    <source>
        <dbReference type="ARBA" id="ARBA00024378"/>
    </source>
</evidence>
<dbReference type="GO" id="GO:0005516">
    <property type="term" value="F:calmodulin binding"/>
    <property type="evidence" value="ECO:0007669"/>
    <property type="project" value="UniProtKB-KW"/>
</dbReference>
<evidence type="ECO:0000256" key="1">
    <source>
        <dbReference type="ARBA" id="ARBA00022860"/>
    </source>
</evidence>
<feature type="compositionally biased region" description="Polar residues" evidence="4">
    <location>
        <begin position="287"/>
        <end position="300"/>
    </location>
</feature>
<organism evidence="6 7">
    <name type="scientific">Asparagus officinalis</name>
    <name type="common">Garden asparagus</name>
    <dbReference type="NCBI Taxonomy" id="4686"/>
    <lineage>
        <taxon>Eukaryota</taxon>
        <taxon>Viridiplantae</taxon>
        <taxon>Streptophyta</taxon>
        <taxon>Embryophyta</taxon>
        <taxon>Tracheophyta</taxon>
        <taxon>Spermatophyta</taxon>
        <taxon>Magnoliopsida</taxon>
        <taxon>Liliopsida</taxon>
        <taxon>Asparagales</taxon>
        <taxon>Asparagaceae</taxon>
        <taxon>Asparagoideae</taxon>
        <taxon>Asparagus</taxon>
    </lineage>
</organism>
<comment type="similarity">
    <text evidence="2">Belongs to the IQD family.</text>
</comment>
<proteinExistence type="inferred from homology"/>
<dbReference type="OMA" id="STKTEYP"/>
<sequence>MGKSPGKWIKAVLFRNKGARSNSVKGRNASKSGIDRGYAVSKGPPASTESSPVISEPVLVSTHDSGVNRELEKGNSSNLGADTSPIVPIIQGPENQGTAGHVESNNPEKLREEHAAIKAQAVFRGFLARRAFHALKGIIKLQALVRGHLVRRQAIVTLHSTLGLIKFQALVRGQKVRSSGLGLEVSTKFLQGKAVVSKHLDSRNDKLYSNVFVCKLLSSSLVIMPLQILYDQSEPNSVFSWMERWTFSHFWKPPSEPKKTVESKPQPRRGGYAMETESGRSKRSVRRNSPANMDTISSNLPIEPEKLKRNVKKATASADSVQDHPQSELEKVKRNLRKVSSSYAETIDRSQVGIDTKKEVSLILEPSDSAQEGFDDSSEKTKKEVALTPEPEPVLETASKSITTEGQTDQLVDDPSALESNPLPSIDKEENISVMNGELSVKEEDQAYSENQNNNKRRASFSAKSEYAENGVQNTPKVPSYMQATESAKAKLRGQNSPRLSSDSAEKNGSTRRHSLPSSTNGKVASHSPRTQKILLASGKGGIRSDRSLLSSRDGNEKPMVEWRR</sequence>
<feature type="region of interest" description="Disordered" evidence="4">
    <location>
        <begin position="19"/>
        <end position="108"/>
    </location>
</feature>
<dbReference type="Gramene" id="ONK76574">
    <property type="protein sequence ID" value="ONK76574"/>
    <property type="gene ID" value="A4U43_C03F29730"/>
</dbReference>
<keyword evidence="7" id="KW-1185">Reference proteome</keyword>
<evidence type="ECO:0000256" key="4">
    <source>
        <dbReference type="SAM" id="MobiDB-lite"/>
    </source>
</evidence>
<evidence type="ECO:0000313" key="6">
    <source>
        <dbReference type="EMBL" id="ONK76574.1"/>
    </source>
</evidence>
<feature type="region of interest" description="Disordered" evidence="4">
    <location>
        <begin position="254"/>
        <end position="334"/>
    </location>
</feature>
<dbReference type="PANTHER" id="PTHR32295">
    <property type="entry name" value="IQ-DOMAIN 5-RELATED"/>
    <property type="match status" value="1"/>
</dbReference>
<dbReference type="Pfam" id="PF00612">
    <property type="entry name" value="IQ"/>
    <property type="match status" value="2"/>
</dbReference>
<feature type="compositionally biased region" description="Basic and acidic residues" evidence="4">
    <location>
        <begin position="554"/>
        <end position="565"/>
    </location>
</feature>
<feature type="compositionally biased region" description="Polar residues" evidence="4">
    <location>
        <begin position="398"/>
        <end position="410"/>
    </location>
</feature>
<reference evidence="7" key="1">
    <citation type="journal article" date="2017" name="Nat. Commun.">
        <title>The asparagus genome sheds light on the origin and evolution of a young Y chromosome.</title>
        <authorList>
            <person name="Harkess A."/>
            <person name="Zhou J."/>
            <person name="Xu C."/>
            <person name="Bowers J.E."/>
            <person name="Van der Hulst R."/>
            <person name="Ayyampalayam S."/>
            <person name="Mercati F."/>
            <person name="Riccardi P."/>
            <person name="McKain M.R."/>
            <person name="Kakrana A."/>
            <person name="Tang H."/>
            <person name="Ray J."/>
            <person name="Groenendijk J."/>
            <person name="Arikit S."/>
            <person name="Mathioni S.M."/>
            <person name="Nakano M."/>
            <person name="Shan H."/>
            <person name="Telgmann-Rauber A."/>
            <person name="Kanno A."/>
            <person name="Yue Z."/>
            <person name="Chen H."/>
            <person name="Li W."/>
            <person name="Chen Y."/>
            <person name="Xu X."/>
            <person name="Zhang Y."/>
            <person name="Luo S."/>
            <person name="Chen H."/>
            <person name="Gao J."/>
            <person name="Mao Z."/>
            <person name="Pires J.C."/>
            <person name="Luo M."/>
            <person name="Kudrna D."/>
            <person name="Wing R.A."/>
            <person name="Meyers B.C."/>
            <person name="Yi K."/>
            <person name="Kong H."/>
            <person name="Lavrijsen P."/>
            <person name="Sunseri F."/>
            <person name="Falavigna A."/>
            <person name="Ye Y."/>
            <person name="Leebens-Mack J.H."/>
            <person name="Chen G."/>
        </authorList>
    </citation>
    <scope>NUCLEOTIDE SEQUENCE [LARGE SCALE GENOMIC DNA]</scope>
    <source>
        <strain evidence="7">cv. DH0086</strain>
    </source>
</reference>
<accession>A0A5P1FEV6</accession>
<dbReference type="PROSITE" id="PS50096">
    <property type="entry name" value="IQ"/>
    <property type="match status" value="2"/>
</dbReference>
<evidence type="ECO:0000313" key="7">
    <source>
        <dbReference type="Proteomes" id="UP000243459"/>
    </source>
</evidence>
<dbReference type="AlphaFoldDB" id="A0A5P1FEV6"/>
<dbReference type="PANTHER" id="PTHR32295:SF281">
    <property type="entry name" value="PROTEIN IQ-DOMAIN 31"/>
    <property type="match status" value="1"/>
</dbReference>
<feature type="compositionally biased region" description="Polar residues" evidence="4">
    <location>
        <begin position="93"/>
        <end position="105"/>
    </location>
</feature>
<feature type="compositionally biased region" description="Basic and acidic residues" evidence="4">
    <location>
        <begin position="321"/>
        <end position="333"/>
    </location>
</feature>
<keyword evidence="1" id="KW-0112">Calmodulin-binding</keyword>
<dbReference type="InterPro" id="IPR025064">
    <property type="entry name" value="DUF4005"/>
</dbReference>
<evidence type="ECO:0000259" key="5">
    <source>
        <dbReference type="Pfam" id="PF13178"/>
    </source>
</evidence>
<feature type="region of interest" description="Disordered" evidence="4">
    <location>
        <begin position="354"/>
        <end position="565"/>
    </location>
</feature>
<protein>
    <recommendedName>
        <fullName evidence="5">DUF4005 domain-containing protein</fullName>
    </recommendedName>
</protein>
<gene>
    <name evidence="6" type="ORF">A4U43_C03F29730</name>
</gene>
<dbReference type="Proteomes" id="UP000243459">
    <property type="component" value="Chromosome 3"/>
</dbReference>
<feature type="compositionally biased region" description="Polar residues" evidence="4">
    <location>
        <begin position="494"/>
        <end position="503"/>
    </location>
</feature>
<feature type="domain" description="DUF4005" evidence="5">
    <location>
        <begin position="455"/>
        <end position="544"/>
    </location>
</feature>
<comment type="subunit">
    <text evidence="3">Binds to multiple calmodulin (CaM) in the presence of Ca(2+) and CaM-like proteins.</text>
</comment>
<dbReference type="SMART" id="SM00015">
    <property type="entry name" value="IQ"/>
    <property type="match status" value="2"/>
</dbReference>